<feature type="compositionally biased region" description="Polar residues" evidence="1">
    <location>
        <begin position="118"/>
        <end position="132"/>
    </location>
</feature>
<feature type="compositionally biased region" description="Low complexity" evidence="1">
    <location>
        <begin position="410"/>
        <end position="446"/>
    </location>
</feature>
<dbReference type="InterPro" id="IPR053128">
    <property type="entry name" value="Cystatin-like"/>
</dbReference>
<feature type="compositionally biased region" description="Polar residues" evidence="1">
    <location>
        <begin position="391"/>
        <end position="409"/>
    </location>
</feature>
<reference evidence="2" key="1">
    <citation type="submission" date="2021-01" db="EMBL/GenBank/DDBJ databases">
        <authorList>
            <consortium name="Genoscope - CEA"/>
            <person name="William W."/>
        </authorList>
    </citation>
    <scope>NUCLEOTIDE SEQUENCE</scope>
</reference>
<dbReference type="InterPro" id="IPR018073">
    <property type="entry name" value="Prot_inh_cystat_CS"/>
</dbReference>
<feature type="compositionally biased region" description="Low complexity" evidence="1">
    <location>
        <begin position="98"/>
        <end position="117"/>
    </location>
</feature>
<evidence type="ECO:0000313" key="2">
    <source>
        <dbReference type="EMBL" id="CAD8170114.1"/>
    </source>
</evidence>
<proteinExistence type="predicted"/>
<gene>
    <name evidence="2" type="ORF">POCTA_138.1.T0550001</name>
</gene>
<feature type="compositionally biased region" description="Low complexity" evidence="1">
    <location>
        <begin position="582"/>
        <end position="592"/>
    </location>
</feature>
<evidence type="ECO:0000256" key="1">
    <source>
        <dbReference type="SAM" id="MobiDB-lite"/>
    </source>
</evidence>
<feature type="compositionally biased region" description="Basic and acidic residues" evidence="1">
    <location>
        <begin position="454"/>
        <end position="463"/>
    </location>
</feature>
<feature type="region of interest" description="Disordered" evidence="1">
    <location>
        <begin position="568"/>
        <end position="595"/>
    </location>
</feature>
<evidence type="ECO:0000313" key="3">
    <source>
        <dbReference type="Proteomes" id="UP000683925"/>
    </source>
</evidence>
<feature type="region of interest" description="Disordered" evidence="1">
    <location>
        <begin position="391"/>
        <end position="473"/>
    </location>
</feature>
<keyword evidence="3" id="KW-1185">Reference proteome</keyword>
<comment type="caution">
    <text evidence="2">The sequence shown here is derived from an EMBL/GenBank/DDBJ whole genome shotgun (WGS) entry which is preliminary data.</text>
</comment>
<dbReference type="OMA" id="TESEYYY"/>
<dbReference type="AlphaFoldDB" id="A0A8S1V069"/>
<name>A0A8S1V069_PAROT</name>
<dbReference type="EMBL" id="CAJJDP010000055">
    <property type="protein sequence ID" value="CAD8170114.1"/>
    <property type="molecule type" value="Genomic_DNA"/>
</dbReference>
<feature type="compositionally biased region" description="Low complexity" evidence="1">
    <location>
        <begin position="133"/>
        <end position="145"/>
    </location>
</feature>
<dbReference type="Proteomes" id="UP000683925">
    <property type="component" value="Unassembled WGS sequence"/>
</dbReference>
<dbReference type="OrthoDB" id="2016588at2759"/>
<dbReference type="PROSITE" id="PS00287">
    <property type="entry name" value="CYSTATIN"/>
    <property type="match status" value="1"/>
</dbReference>
<sequence>MSLLCLTALSRVESVQELLQQTKDQYHLEQDIDALKSIFEAELDIKQQKDTSDQLPSFYKDSIQQSILLAKVIKSEQNLTKSTYPNTSYNYTYQSSSNQYPTFSNSSNSSNTSNTTNESYPQSNPTQNYAYPSTSNSFSSSSSQKATNQTSTINYVNGSSNYNNTINSRYIPSRLQLKVRNNSKLQQGQLKENTQNVTFYNASSGTYEYVIIYNNTDTQENNTESEYYYYQNSKVVTLEREYDDQGNVIYRNFNLNYSLIVTQKSTNSNLNEQQQTFGTLVYTNQTISAEYKTQGRYNRLVSNNDGSGSDYQSQVYDISGKAKYSNQIGNYEYLDIDFGSANQRQTNGSEYNSDEYTYDDLRKGSAWINRDQNASTRSSNEVQKQTQYQISNDYTSGNNSSISHYQKASTKNNTEQTTRNQRTNGTISNTQDNYQQLNQSQSNSTTIRYNEYQAETKDQRDTQLKTSYSDSKSNYKSNQTILEYNYTLNEIKNDSFDNSSTYYKASNKTYENIEGSQSWYAYYHDNQTHSYISGSNQGILNQTNSQFTSGPNSTVDTIDSKVTTARSYNYKRDDQPYDYGGSSQTTHTQSTVEESKQQFNQLRGLKKQASGSWRQIETAELQQSNSMIIEEAINEINNKFNPQQDGYQFESVISVQEQIVSGINYKIYLNYSKPRFESQIFEVIINSIPWKTSSNQVIQSARLDKIEN</sequence>
<accession>A0A8S1V069</accession>
<dbReference type="PANTHER" id="PTHR12319:SF2">
    <property type="entry name" value="CYSTATIN-LIKE PROTEIN-RELATED"/>
    <property type="match status" value="1"/>
</dbReference>
<protein>
    <submittedName>
        <fullName evidence="2">Uncharacterized protein</fullName>
    </submittedName>
</protein>
<dbReference type="PANTHER" id="PTHR12319">
    <property type="entry name" value="CYSTATIN-RELATED"/>
    <property type="match status" value="1"/>
</dbReference>
<feature type="region of interest" description="Disordered" evidence="1">
    <location>
        <begin position="98"/>
        <end position="145"/>
    </location>
</feature>
<organism evidence="2 3">
    <name type="scientific">Paramecium octaurelia</name>
    <dbReference type="NCBI Taxonomy" id="43137"/>
    <lineage>
        <taxon>Eukaryota</taxon>
        <taxon>Sar</taxon>
        <taxon>Alveolata</taxon>
        <taxon>Ciliophora</taxon>
        <taxon>Intramacronucleata</taxon>
        <taxon>Oligohymenophorea</taxon>
        <taxon>Peniculida</taxon>
        <taxon>Parameciidae</taxon>
        <taxon>Paramecium</taxon>
    </lineage>
</organism>